<organism evidence="3 4">
    <name type="scientific">Gallaecimonas pentaromativorans</name>
    <dbReference type="NCBI Taxonomy" id="584787"/>
    <lineage>
        <taxon>Bacteria</taxon>
        <taxon>Pseudomonadati</taxon>
        <taxon>Pseudomonadota</taxon>
        <taxon>Gammaproteobacteria</taxon>
        <taxon>Enterobacterales</taxon>
        <taxon>Gallaecimonadaceae</taxon>
        <taxon>Gallaecimonas</taxon>
    </lineage>
</organism>
<dbReference type="AlphaFoldDB" id="A0A3N1NYD3"/>
<dbReference type="InterPro" id="IPR025202">
    <property type="entry name" value="PLD-like_dom"/>
</dbReference>
<accession>A0A3N1NYD3</accession>
<dbReference type="InterPro" id="IPR001736">
    <property type="entry name" value="PLipase_D/transphosphatidylase"/>
</dbReference>
<dbReference type="STRING" id="584787.GCA_001247655_01032"/>
<comment type="caution">
    <text evidence="3">The sequence shown here is derived from an EMBL/GenBank/DDBJ whole genome shotgun (WGS) entry which is preliminary data.</text>
</comment>
<reference evidence="3 4" key="1">
    <citation type="submission" date="2018-11" db="EMBL/GenBank/DDBJ databases">
        <title>Genomic Encyclopedia of Type Strains, Phase IV (KMG-IV): sequencing the most valuable type-strain genomes for metagenomic binning, comparative biology and taxonomic classification.</title>
        <authorList>
            <person name="Goeker M."/>
        </authorList>
    </citation>
    <scope>NUCLEOTIDE SEQUENCE [LARGE SCALE GENOMIC DNA]</scope>
    <source>
        <strain evidence="3 4">DSM 21945</strain>
    </source>
</reference>
<gene>
    <name evidence="3" type="ORF">EDC28_106101</name>
</gene>
<dbReference type="RefSeq" id="WP_123421763.1">
    <property type="nucleotide sequence ID" value="NZ_JBLXEP010000012.1"/>
</dbReference>
<protein>
    <submittedName>
        <fullName evidence="3">Phosphatidylserine/phosphatidylglycerophosphate/ cardiolipin synthase-like enzyme</fullName>
    </submittedName>
</protein>
<feature type="domain" description="PLD phosphodiesterase" evidence="2">
    <location>
        <begin position="128"/>
        <end position="155"/>
    </location>
</feature>
<feature type="domain" description="PLD phosphodiesterase" evidence="2">
    <location>
        <begin position="323"/>
        <end position="350"/>
    </location>
</feature>
<dbReference type="Gene3D" id="3.30.870.10">
    <property type="entry name" value="Endonuclease Chain A"/>
    <property type="match status" value="2"/>
</dbReference>
<dbReference type="Proteomes" id="UP000268033">
    <property type="component" value="Unassembled WGS sequence"/>
</dbReference>
<evidence type="ECO:0000313" key="4">
    <source>
        <dbReference type="Proteomes" id="UP000268033"/>
    </source>
</evidence>
<dbReference type="GO" id="GO:0003824">
    <property type="term" value="F:catalytic activity"/>
    <property type="evidence" value="ECO:0007669"/>
    <property type="project" value="InterPro"/>
</dbReference>
<dbReference type="PANTHER" id="PTHR10185:SF17">
    <property type="entry name" value="GM01519P-RELATED"/>
    <property type="match status" value="1"/>
</dbReference>
<dbReference type="EMBL" id="RJUL01000006">
    <property type="protein sequence ID" value="ROQ24854.1"/>
    <property type="molecule type" value="Genomic_DNA"/>
</dbReference>
<feature type="chain" id="PRO_5018336980" evidence="1">
    <location>
        <begin position="21"/>
        <end position="401"/>
    </location>
</feature>
<dbReference type="SUPFAM" id="SSF56024">
    <property type="entry name" value="Phospholipase D/nuclease"/>
    <property type="match status" value="2"/>
</dbReference>
<dbReference type="GO" id="GO:0006793">
    <property type="term" value="P:phosphorus metabolic process"/>
    <property type="evidence" value="ECO:0007669"/>
    <property type="project" value="UniProtKB-ARBA"/>
</dbReference>
<dbReference type="Pfam" id="PF13091">
    <property type="entry name" value="PLDc_2"/>
    <property type="match status" value="2"/>
</dbReference>
<evidence type="ECO:0000256" key="1">
    <source>
        <dbReference type="SAM" id="SignalP"/>
    </source>
</evidence>
<dbReference type="InterPro" id="IPR050874">
    <property type="entry name" value="Diverse_PLD-related"/>
</dbReference>
<dbReference type="PROSITE" id="PS50035">
    <property type="entry name" value="PLD"/>
    <property type="match status" value="2"/>
</dbReference>
<dbReference type="CDD" id="cd09107">
    <property type="entry name" value="PLDc_vPLD3_4_5_like_2"/>
    <property type="match status" value="1"/>
</dbReference>
<keyword evidence="4" id="KW-1185">Reference proteome</keyword>
<dbReference type="PANTHER" id="PTHR10185">
    <property type="entry name" value="PHOSPHOLIPASE D - RELATED"/>
    <property type="match status" value="1"/>
</dbReference>
<feature type="signal peptide" evidence="1">
    <location>
        <begin position="1"/>
        <end position="20"/>
    </location>
</feature>
<evidence type="ECO:0000259" key="2">
    <source>
        <dbReference type="PROSITE" id="PS50035"/>
    </source>
</evidence>
<dbReference type="SMART" id="SM00155">
    <property type="entry name" value="PLDc"/>
    <property type="match status" value="2"/>
</dbReference>
<proteinExistence type="predicted"/>
<name>A0A3N1NYD3_9GAMM</name>
<sequence>MRKSLLLLAFLSLGARADFAIPGYELIHTVPVETSLATPDLRGPTEVWTQLFDKAQHSIDIAQFYVSGKPGEPLDTVMAHLKAAGERGVKIRFLLDKHGLGISEQATVEQLKAIPNLTFKLIDYSKVGGGIIHAKYMVIDGNEGYLGSQNFDWRSLKHIHEAGILVSNTKVAGQMQMIFDIDWQAQALVAAGKPVPKLNNKPVLADESQQDYLVASPNAFNPPGVGDSQSELVRLMAKAKKEVLVQVMEYAPLSYAPGVRPYYAVIDDAIRAAAQRGVKVKLMVADWNTKEPELSYLKSLEVLPNVEVKIVSIPQAKEGFIPFARVIHTKAMDIDDTIAWVGTSNWEGGYLDNSRNLEMVMQDPKMAKRIGELHKQLWDSPYAKELDINKAYPRPHPGSEK</sequence>
<keyword evidence="1" id="KW-0732">Signal</keyword>
<evidence type="ECO:0000313" key="3">
    <source>
        <dbReference type="EMBL" id="ROQ24854.1"/>
    </source>
</evidence>